<reference evidence="8 9" key="1">
    <citation type="submission" date="2018-10" db="EMBL/GenBank/DDBJ databases">
        <title>Kocuria sp. M5W7-7, whole genome shotgun sequence.</title>
        <authorList>
            <person name="Tuo L."/>
        </authorList>
    </citation>
    <scope>NUCLEOTIDE SEQUENCE [LARGE SCALE GENOMIC DNA]</scope>
    <source>
        <strain evidence="8 9">M5W7-7</strain>
    </source>
</reference>
<dbReference type="Pfam" id="PF03631">
    <property type="entry name" value="Virul_fac_BrkB"/>
    <property type="match status" value="1"/>
</dbReference>
<keyword evidence="3 7" id="KW-0812">Transmembrane</keyword>
<dbReference type="InterPro" id="IPR017039">
    <property type="entry name" value="Virul_fac_BrkB"/>
</dbReference>
<proteinExistence type="predicted"/>
<keyword evidence="5 7" id="KW-0472">Membrane</keyword>
<evidence type="ECO:0000313" key="8">
    <source>
        <dbReference type="EMBL" id="ROZ62990.1"/>
    </source>
</evidence>
<feature type="compositionally biased region" description="Basic and acidic residues" evidence="6">
    <location>
        <begin position="368"/>
        <end position="383"/>
    </location>
</feature>
<evidence type="ECO:0000256" key="7">
    <source>
        <dbReference type="SAM" id="Phobius"/>
    </source>
</evidence>
<keyword evidence="4 7" id="KW-1133">Transmembrane helix</keyword>
<comment type="subcellular location">
    <subcellularLocation>
        <location evidence="1">Cell membrane</location>
        <topology evidence="1">Multi-pass membrane protein</topology>
    </subcellularLocation>
</comment>
<comment type="caution">
    <text evidence="8">The sequence shown here is derived from an EMBL/GenBank/DDBJ whole genome shotgun (WGS) entry which is preliminary data.</text>
</comment>
<dbReference type="EMBL" id="RKMF01000009">
    <property type="protein sequence ID" value="ROZ62990.1"/>
    <property type="molecule type" value="Genomic_DNA"/>
</dbReference>
<gene>
    <name evidence="8" type="ORF">EDL96_07680</name>
</gene>
<keyword evidence="2" id="KW-1003">Cell membrane</keyword>
<feature type="compositionally biased region" description="Basic and acidic residues" evidence="6">
    <location>
        <begin position="390"/>
        <end position="404"/>
    </location>
</feature>
<feature type="transmembrane region" description="Helical" evidence="7">
    <location>
        <begin position="178"/>
        <end position="204"/>
    </location>
</feature>
<feature type="transmembrane region" description="Helical" evidence="7">
    <location>
        <begin position="73"/>
        <end position="95"/>
    </location>
</feature>
<evidence type="ECO:0000313" key="9">
    <source>
        <dbReference type="Proteomes" id="UP000270616"/>
    </source>
</evidence>
<dbReference type="AlphaFoldDB" id="A0A3N3ZWU8"/>
<sequence>MSSYGVTLSHRNGDDVSKNTLRETLERAEAPATESRSKPNSPGDVSKRSWMYVFKRALAEFTQDGCTDLAASLTYFTVLSVFPGLLAVVSLLGVFGQGEQTTKAITDFLSGRVPAELNTLLEPTISNLASSSGAGLAALIIGVASGLWTASGYVGAFSRAMNRVYDISEGRGFVKHKATMLGVTLFVVITVVLVFLMVLLSGGIARSVGDLIGLGETSVMVWNIAKWPVILLLLVLLVAVLYYFTPNVQQPKFKWVSPGALFAIVGAIVAGAAFSVYATQFASQTSTYGVIGGVILGLLGIWIFNNVLLLGAEIDAEIQRGRELEAGIPSEEMLHLPPRDVKTVTKALTKHEKLVEEGRKVRLANETVDYRSQGKDGGSEGRAEVANFDGDAKQVLERERTRTR</sequence>
<evidence type="ECO:0000256" key="4">
    <source>
        <dbReference type="ARBA" id="ARBA00022989"/>
    </source>
</evidence>
<keyword evidence="9" id="KW-1185">Reference proteome</keyword>
<feature type="region of interest" description="Disordered" evidence="6">
    <location>
        <begin position="366"/>
        <end position="404"/>
    </location>
</feature>
<feature type="transmembrane region" description="Helical" evidence="7">
    <location>
        <begin position="136"/>
        <end position="157"/>
    </location>
</feature>
<feature type="transmembrane region" description="Helical" evidence="7">
    <location>
        <begin position="256"/>
        <end position="278"/>
    </location>
</feature>
<dbReference type="GO" id="GO:0005886">
    <property type="term" value="C:plasma membrane"/>
    <property type="evidence" value="ECO:0007669"/>
    <property type="project" value="UniProtKB-SubCell"/>
</dbReference>
<accession>A0A3N3ZWU8</accession>
<dbReference type="PANTHER" id="PTHR30213">
    <property type="entry name" value="INNER MEMBRANE PROTEIN YHJD"/>
    <property type="match status" value="1"/>
</dbReference>
<evidence type="ECO:0000256" key="5">
    <source>
        <dbReference type="ARBA" id="ARBA00023136"/>
    </source>
</evidence>
<dbReference type="NCBIfam" id="TIGR00765">
    <property type="entry name" value="yihY_not_rbn"/>
    <property type="match status" value="1"/>
</dbReference>
<dbReference type="PANTHER" id="PTHR30213:SF0">
    <property type="entry name" value="UPF0761 MEMBRANE PROTEIN YIHY"/>
    <property type="match status" value="1"/>
</dbReference>
<evidence type="ECO:0000256" key="1">
    <source>
        <dbReference type="ARBA" id="ARBA00004651"/>
    </source>
</evidence>
<organism evidence="8 9">
    <name type="scientific">Kocuria soli</name>
    <dbReference type="NCBI Taxonomy" id="2485125"/>
    <lineage>
        <taxon>Bacteria</taxon>
        <taxon>Bacillati</taxon>
        <taxon>Actinomycetota</taxon>
        <taxon>Actinomycetes</taxon>
        <taxon>Micrococcales</taxon>
        <taxon>Micrococcaceae</taxon>
        <taxon>Kocuria</taxon>
    </lineage>
</organism>
<evidence type="ECO:0000256" key="6">
    <source>
        <dbReference type="SAM" id="MobiDB-lite"/>
    </source>
</evidence>
<protein>
    <submittedName>
        <fullName evidence="8">YihY/virulence factor BrkB family protein</fullName>
    </submittedName>
</protein>
<evidence type="ECO:0000256" key="3">
    <source>
        <dbReference type="ARBA" id="ARBA00022692"/>
    </source>
</evidence>
<name>A0A3N3ZWU8_9MICC</name>
<dbReference type="OrthoDB" id="9781030at2"/>
<feature type="transmembrane region" description="Helical" evidence="7">
    <location>
        <begin position="224"/>
        <end position="244"/>
    </location>
</feature>
<evidence type="ECO:0000256" key="2">
    <source>
        <dbReference type="ARBA" id="ARBA00022475"/>
    </source>
</evidence>
<feature type="transmembrane region" description="Helical" evidence="7">
    <location>
        <begin position="290"/>
        <end position="312"/>
    </location>
</feature>
<dbReference type="Proteomes" id="UP000270616">
    <property type="component" value="Unassembled WGS sequence"/>
</dbReference>